<proteinExistence type="predicted"/>
<feature type="non-terminal residue" evidence="4">
    <location>
        <position position="1"/>
    </location>
</feature>
<dbReference type="PANTHER" id="PTHR30349">
    <property type="entry name" value="PHAGE INTEGRASE-RELATED"/>
    <property type="match status" value="1"/>
</dbReference>
<comment type="caution">
    <text evidence="4">The sequence shown here is derived from an EMBL/GenBank/DDBJ whole genome shotgun (WGS) entry which is preliminary data.</text>
</comment>
<reference evidence="4" key="1">
    <citation type="journal article" date="2015" name="Nature">
        <title>Complex archaea that bridge the gap between prokaryotes and eukaryotes.</title>
        <authorList>
            <person name="Spang A."/>
            <person name="Saw J.H."/>
            <person name="Jorgensen S.L."/>
            <person name="Zaremba-Niedzwiedzka K."/>
            <person name="Martijn J."/>
            <person name="Lind A.E."/>
            <person name="van Eijk R."/>
            <person name="Schleper C."/>
            <person name="Guy L."/>
            <person name="Ettema T.J."/>
        </authorList>
    </citation>
    <scope>NUCLEOTIDE SEQUENCE</scope>
</reference>
<evidence type="ECO:0000256" key="1">
    <source>
        <dbReference type="ARBA" id="ARBA00023172"/>
    </source>
</evidence>
<dbReference type="Pfam" id="PF00589">
    <property type="entry name" value="Phage_integrase"/>
    <property type="match status" value="1"/>
</dbReference>
<dbReference type="SUPFAM" id="SSF56349">
    <property type="entry name" value="DNA breaking-rejoining enzymes"/>
    <property type="match status" value="1"/>
</dbReference>
<dbReference type="AlphaFoldDB" id="A0A0F9IH84"/>
<protein>
    <recommendedName>
        <fullName evidence="3">Tyr recombinase domain-containing protein</fullName>
    </recommendedName>
</protein>
<feature type="domain" description="Tyr recombinase" evidence="3">
    <location>
        <begin position="310"/>
        <end position="363"/>
    </location>
</feature>
<dbReference type="CDD" id="cd00397">
    <property type="entry name" value="DNA_BRE_C"/>
    <property type="match status" value="1"/>
</dbReference>
<dbReference type="InterPro" id="IPR011010">
    <property type="entry name" value="DNA_brk_join_enz"/>
</dbReference>
<dbReference type="Gene3D" id="1.10.443.10">
    <property type="entry name" value="Intergrase catalytic core"/>
    <property type="match status" value="1"/>
</dbReference>
<dbReference type="PANTHER" id="PTHR30349:SF64">
    <property type="entry name" value="PROPHAGE INTEGRASE INTD-RELATED"/>
    <property type="match status" value="1"/>
</dbReference>
<evidence type="ECO:0000259" key="3">
    <source>
        <dbReference type="Pfam" id="PF00589"/>
    </source>
</evidence>
<dbReference type="GO" id="GO:0015074">
    <property type="term" value="P:DNA integration"/>
    <property type="evidence" value="ECO:0007669"/>
    <property type="project" value="InterPro"/>
</dbReference>
<dbReference type="GO" id="GO:0003677">
    <property type="term" value="F:DNA binding"/>
    <property type="evidence" value="ECO:0007669"/>
    <property type="project" value="InterPro"/>
</dbReference>
<sequence length="373" mass="42497">GRQLPAEPATITVKEVLGRFWTHAEQYYRTETDGRVKELEQFTLALRPLKELYAETPAIDFGPRALKAVRQKMIDAGWCRPYINKQVNRVRHVFKWAVSDELVPGSILYALRAVPGLRRGRSDAPEPDAVKPVPTEMVEGIQPFVSRHVWAMIQLQLLTAARAGEICQMRPCDIDHAGKVWVYHPEHHKTAHHGFDRKIFIGPRAQQALSPFLLRDPHAYCFSPAEAEGERRRELSRARVTPPSCGNVPGSNVKDDPRWSAGDRYTTCSYRRAIQRACNQAFPPPKPLAKCEGETNAQWQSRLTDEQKAEMRAWRKAYRWHPHQLRHNAATELRKEFGLEAARIILGHRSAAITEVYAERDEQQAIEAVVKAG</sequence>
<organism evidence="4">
    <name type="scientific">marine sediment metagenome</name>
    <dbReference type="NCBI Taxonomy" id="412755"/>
    <lineage>
        <taxon>unclassified sequences</taxon>
        <taxon>metagenomes</taxon>
        <taxon>ecological metagenomes</taxon>
    </lineage>
</organism>
<evidence type="ECO:0000313" key="4">
    <source>
        <dbReference type="EMBL" id="KKM26941.1"/>
    </source>
</evidence>
<dbReference type="EMBL" id="LAZR01012416">
    <property type="protein sequence ID" value="KKM26941.1"/>
    <property type="molecule type" value="Genomic_DNA"/>
</dbReference>
<dbReference type="GO" id="GO:0006310">
    <property type="term" value="P:DNA recombination"/>
    <property type="evidence" value="ECO:0007669"/>
    <property type="project" value="UniProtKB-KW"/>
</dbReference>
<dbReference type="InterPro" id="IPR002104">
    <property type="entry name" value="Integrase_catalytic"/>
</dbReference>
<evidence type="ECO:0000256" key="2">
    <source>
        <dbReference type="SAM" id="MobiDB-lite"/>
    </source>
</evidence>
<feature type="region of interest" description="Disordered" evidence="2">
    <location>
        <begin position="236"/>
        <end position="257"/>
    </location>
</feature>
<dbReference type="InterPro" id="IPR050090">
    <property type="entry name" value="Tyrosine_recombinase_XerCD"/>
</dbReference>
<gene>
    <name evidence="4" type="ORF">LCGC14_1579690</name>
</gene>
<keyword evidence="1" id="KW-0233">DNA recombination</keyword>
<name>A0A0F9IH84_9ZZZZ</name>
<accession>A0A0F9IH84</accession>
<dbReference type="InterPro" id="IPR013762">
    <property type="entry name" value="Integrase-like_cat_sf"/>
</dbReference>